<comment type="subcellular location">
    <subcellularLocation>
        <location evidence="1 9">Golgi apparatus membrane</location>
        <topology evidence="1 9">Single-pass type II membrane protein</topology>
    </subcellularLocation>
</comment>
<keyword evidence="4 9" id="KW-0812">Transmembrane</keyword>
<dbReference type="InterPro" id="IPR018011">
    <property type="entry name" value="Carb_sulfotrans_8-10"/>
</dbReference>
<dbReference type="GO" id="GO:0008146">
    <property type="term" value="F:sulfotransferase activity"/>
    <property type="evidence" value="ECO:0007669"/>
    <property type="project" value="InterPro"/>
</dbReference>
<dbReference type="AlphaFoldDB" id="A0A2T7PLS4"/>
<dbReference type="InterPro" id="IPR005331">
    <property type="entry name" value="Sulfotransferase"/>
</dbReference>
<evidence type="ECO:0000256" key="6">
    <source>
        <dbReference type="ARBA" id="ARBA00023034"/>
    </source>
</evidence>
<reference evidence="10 11" key="1">
    <citation type="submission" date="2018-04" db="EMBL/GenBank/DDBJ databases">
        <title>The genome of golden apple snail Pomacea canaliculata provides insight into stress tolerance and invasive adaptation.</title>
        <authorList>
            <person name="Liu C."/>
            <person name="Liu B."/>
            <person name="Ren Y."/>
            <person name="Zhang Y."/>
            <person name="Wang H."/>
            <person name="Li S."/>
            <person name="Jiang F."/>
            <person name="Yin L."/>
            <person name="Zhang G."/>
            <person name="Qian W."/>
            <person name="Fan W."/>
        </authorList>
    </citation>
    <scope>NUCLEOTIDE SEQUENCE [LARGE SCALE GENOMIC DNA]</scope>
    <source>
        <strain evidence="10">SZHN2017</strain>
        <tissue evidence="10">Muscle</tissue>
    </source>
</reference>
<dbReference type="GO" id="GO:0000139">
    <property type="term" value="C:Golgi membrane"/>
    <property type="evidence" value="ECO:0007669"/>
    <property type="project" value="UniProtKB-SubCell"/>
</dbReference>
<protein>
    <recommendedName>
        <fullName evidence="9">Carbohydrate sulfotransferase</fullName>
        <ecNumber evidence="9">2.8.2.-</ecNumber>
    </recommendedName>
</protein>
<keyword evidence="6 9" id="KW-0333">Golgi apparatus</keyword>
<keyword evidence="9" id="KW-0119">Carbohydrate metabolism</keyword>
<dbReference type="EC" id="2.8.2.-" evidence="9"/>
<feature type="transmembrane region" description="Helical" evidence="9">
    <location>
        <begin position="33"/>
        <end position="58"/>
    </location>
</feature>
<evidence type="ECO:0000256" key="2">
    <source>
        <dbReference type="ARBA" id="ARBA00006339"/>
    </source>
</evidence>
<dbReference type="EMBL" id="PZQS01000003">
    <property type="protein sequence ID" value="PVD34342.1"/>
    <property type="molecule type" value="Genomic_DNA"/>
</dbReference>
<comment type="similarity">
    <text evidence="2 9">Belongs to the sulfotransferase 2 family.</text>
</comment>
<sequence>MRCDERALDRQIGLDPQSLTRADRRLLTASCMAIDLSCAALFLFVTFSIYTFGLAVSLQRNDSYVGRFTKMTMRAHRKRLLKLSCGALVLVVIFKFASDKSVFSMRLLTSMKAVAVGYGRRSALSQEADDSLSTSLCPLGTETRDVYSRRRRRSDDACFASAEGRVYRMVQHADSRTAYCVIPKASCTFWLSVFRWLNEDTYSVSYSNPLSLTRRQVQNRPEKMRVYAFNATNSPAFLENRFRFMFVRDPYSRLWSAYVDKFLLPNFWKMYGWRIVQRRPWNHTADERCARNISFSEFLDYVTSTAPGSLNEHFAPYRLLCSPCVFRPHVIGKMETFGEDARYVLQQLNLSRFASEFSSYDKHARHEMTMLIDDVYLVYEESFFKFCTNTTDLAARLWQVLQINGYLPSDIAFPWNKNKHVNKHALKELVLEVYSRHPNRDEHVQKIQKEQSLVNGYRTVPDDILAKVRELYALEFKMFGYDPFPEKLYGYRNTSMTNLDFPFRE</sequence>
<evidence type="ECO:0000313" key="11">
    <source>
        <dbReference type="Proteomes" id="UP000245119"/>
    </source>
</evidence>
<dbReference type="PANTHER" id="PTHR12137">
    <property type="entry name" value="CARBOHYDRATE SULFOTRANSFERASE"/>
    <property type="match status" value="1"/>
</dbReference>
<evidence type="ECO:0000256" key="1">
    <source>
        <dbReference type="ARBA" id="ARBA00004323"/>
    </source>
</evidence>
<evidence type="ECO:0000256" key="7">
    <source>
        <dbReference type="ARBA" id="ARBA00023136"/>
    </source>
</evidence>
<evidence type="ECO:0000256" key="9">
    <source>
        <dbReference type="RuleBase" id="RU364020"/>
    </source>
</evidence>
<dbReference type="Proteomes" id="UP000245119">
    <property type="component" value="Linkage Group LG3"/>
</dbReference>
<dbReference type="OrthoDB" id="6380564at2759"/>
<keyword evidence="11" id="KW-1185">Reference proteome</keyword>
<dbReference type="Pfam" id="PF03567">
    <property type="entry name" value="Sulfotransfer_2"/>
    <property type="match status" value="1"/>
</dbReference>
<comment type="caution">
    <text evidence="9">Lacks conserved residue(s) required for the propagation of feature annotation.</text>
</comment>
<evidence type="ECO:0000256" key="8">
    <source>
        <dbReference type="ARBA" id="ARBA00023180"/>
    </source>
</evidence>
<keyword evidence="7 9" id="KW-0472">Membrane</keyword>
<accession>A0A2T7PLS4</accession>
<evidence type="ECO:0000313" key="10">
    <source>
        <dbReference type="EMBL" id="PVD34342.1"/>
    </source>
</evidence>
<evidence type="ECO:0000256" key="3">
    <source>
        <dbReference type="ARBA" id="ARBA00022679"/>
    </source>
</evidence>
<comment type="caution">
    <text evidence="10">The sequence shown here is derived from an EMBL/GenBank/DDBJ whole genome shotgun (WGS) entry which is preliminary data.</text>
</comment>
<keyword evidence="5 9" id="KW-1133">Transmembrane helix</keyword>
<organism evidence="10 11">
    <name type="scientific">Pomacea canaliculata</name>
    <name type="common">Golden apple snail</name>
    <dbReference type="NCBI Taxonomy" id="400727"/>
    <lineage>
        <taxon>Eukaryota</taxon>
        <taxon>Metazoa</taxon>
        <taxon>Spiralia</taxon>
        <taxon>Lophotrochozoa</taxon>
        <taxon>Mollusca</taxon>
        <taxon>Gastropoda</taxon>
        <taxon>Caenogastropoda</taxon>
        <taxon>Architaenioglossa</taxon>
        <taxon>Ampullarioidea</taxon>
        <taxon>Ampullariidae</taxon>
        <taxon>Pomacea</taxon>
    </lineage>
</organism>
<name>A0A2T7PLS4_POMCA</name>
<evidence type="ECO:0000256" key="5">
    <source>
        <dbReference type="ARBA" id="ARBA00022989"/>
    </source>
</evidence>
<dbReference type="GO" id="GO:0016051">
    <property type="term" value="P:carbohydrate biosynthetic process"/>
    <property type="evidence" value="ECO:0007669"/>
    <property type="project" value="InterPro"/>
</dbReference>
<keyword evidence="8 9" id="KW-0325">Glycoprotein</keyword>
<keyword evidence="9" id="KW-0735">Signal-anchor</keyword>
<feature type="transmembrane region" description="Helical" evidence="9">
    <location>
        <begin position="79"/>
        <end position="97"/>
    </location>
</feature>
<evidence type="ECO:0000256" key="4">
    <source>
        <dbReference type="ARBA" id="ARBA00022692"/>
    </source>
</evidence>
<keyword evidence="3 9" id="KW-0808">Transferase</keyword>
<proteinExistence type="inferred from homology"/>
<gene>
    <name evidence="10" type="ORF">C0Q70_05613</name>
</gene>
<dbReference type="PANTHER" id="PTHR12137:SF54">
    <property type="entry name" value="CARBOHYDRATE SULFOTRANSFERASE"/>
    <property type="match status" value="1"/>
</dbReference>